<dbReference type="GO" id="GO:0004852">
    <property type="term" value="F:uroporphyrinogen-III synthase activity"/>
    <property type="evidence" value="ECO:0007669"/>
    <property type="project" value="UniProtKB-EC"/>
</dbReference>
<dbReference type="EC" id="4.2.1.75" evidence="2"/>
<feature type="domain" description="Tetrapyrrole biosynthesis uroporphyrinogen III synthase" evidence="1">
    <location>
        <begin position="15"/>
        <end position="225"/>
    </location>
</feature>
<evidence type="ECO:0000259" key="1">
    <source>
        <dbReference type="Pfam" id="PF02602"/>
    </source>
</evidence>
<dbReference type="CDD" id="cd06578">
    <property type="entry name" value="HemD"/>
    <property type="match status" value="1"/>
</dbReference>
<dbReference type="STRING" id="1208365.B273_1102"/>
<name>K6GI42_9GAMM</name>
<evidence type="ECO:0000313" key="3">
    <source>
        <dbReference type="Proteomes" id="UP000010310"/>
    </source>
</evidence>
<dbReference type="InterPro" id="IPR036108">
    <property type="entry name" value="4pyrrol_syn_uPrphyn_synt_sf"/>
</dbReference>
<organism evidence="2 3">
    <name type="scientific">SAR86 cluster bacterium SAR86E</name>
    <dbReference type="NCBI Taxonomy" id="1208365"/>
    <lineage>
        <taxon>Bacteria</taxon>
        <taxon>Pseudomonadati</taxon>
        <taxon>Pseudomonadota</taxon>
        <taxon>Gammaproteobacteria</taxon>
        <taxon>SAR86 cluster</taxon>
    </lineage>
</organism>
<evidence type="ECO:0000313" key="2">
    <source>
        <dbReference type="EMBL" id="EKO36655.1"/>
    </source>
</evidence>
<dbReference type="GO" id="GO:0033014">
    <property type="term" value="P:tetrapyrrole biosynthetic process"/>
    <property type="evidence" value="ECO:0007669"/>
    <property type="project" value="InterPro"/>
</dbReference>
<dbReference type="AlphaFoldDB" id="K6GI42"/>
<accession>K6GI42</accession>
<gene>
    <name evidence="2" type="primary">hemD</name>
    <name evidence="2" type="ORF">B273_1102</name>
</gene>
<dbReference type="EMBL" id="AMWX01000002">
    <property type="protein sequence ID" value="EKO36655.1"/>
    <property type="molecule type" value="Genomic_DNA"/>
</dbReference>
<keyword evidence="3" id="KW-1185">Reference proteome</keyword>
<reference evidence="2 3" key="1">
    <citation type="submission" date="2012-09" db="EMBL/GenBank/DDBJ databases">
        <authorList>
            <person name="Dupont C.L."/>
            <person name="Rusch D.B."/>
            <person name="Lombardo M.-J."/>
            <person name="Novotny M."/>
            <person name="Yee-Greenbaum J."/>
            <person name="Laskin R."/>
        </authorList>
    </citation>
    <scope>NUCLEOTIDE SEQUENCE [LARGE SCALE GENOMIC DNA]</scope>
    <source>
        <strain evidence="2">SAR86E</strain>
    </source>
</reference>
<dbReference type="Gene3D" id="3.40.50.10090">
    <property type="match status" value="2"/>
</dbReference>
<dbReference type="SUPFAM" id="SSF69618">
    <property type="entry name" value="HemD-like"/>
    <property type="match status" value="1"/>
</dbReference>
<keyword evidence="2" id="KW-0456">Lyase</keyword>
<proteinExistence type="predicted"/>
<dbReference type="Proteomes" id="UP000010310">
    <property type="component" value="Unassembled WGS sequence"/>
</dbReference>
<protein>
    <submittedName>
        <fullName evidence="2">Uroporphyrinogen-III synthase</fullName>
        <ecNumber evidence="2">4.2.1.75</ecNumber>
    </submittedName>
</protein>
<sequence>MIINTRPIDLGRKLNVLLQKYKCSFTHIPLTKVIKIQPSEKAKHYISHSSKYDLLIFTSQSSVLYGAEYSKEILLKNNQASILSIGLATQKSLMQHSIASSIPPTFDSEGLACVLKEKGYKKCLVFCGQKKPRILSLTDADIDLFPCYSLLDESEINFMQIKDENKLVILIHTLQSLRVLIKELPNNSMQKISLVVPSKRIKEFSIEQGFKNCLLAESAHDQDMLDAALSLS</sequence>
<dbReference type="InterPro" id="IPR003754">
    <property type="entry name" value="4pyrrol_synth_uPrphyn_synth"/>
</dbReference>
<dbReference type="Pfam" id="PF02602">
    <property type="entry name" value="HEM4"/>
    <property type="match status" value="1"/>
</dbReference>
<comment type="caution">
    <text evidence="2">The sequence shown here is derived from an EMBL/GenBank/DDBJ whole genome shotgun (WGS) entry which is preliminary data.</text>
</comment>